<protein>
    <submittedName>
        <fullName evidence="2">Uncharacterized protein</fullName>
    </submittedName>
</protein>
<evidence type="ECO:0000313" key="3">
    <source>
        <dbReference type="Proteomes" id="UP000182598"/>
    </source>
</evidence>
<dbReference type="Proteomes" id="UP000182598">
    <property type="component" value="Unassembled WGS sequence"/>
</dbReference>
<dbReference type="EMBL" id="CYHB01000002">
    <property type="protein sequence ID" value="CUA84855.1"/>
    <property type="molecule type" value="Genomic_DNA"/>
</dbReference>
<gene>
    <name evidence="2" type="ORF">Ga0061064_1026</name>
</gene>
<feature type="region of interest" description="Disordered" evidence="1">
    <location>
        <begin position="1"/>
        <end position="32"/>
    </location>
</feature>
<organism evidence="2 3">
    <name type="scientific">Pseudidiomarina woesei</name>
    <dbReference type="NCBI Taxonomy" id="1381080"/>
    <lineage>
        <taxon>Bacteria</taxon>
        <taxon>Pseudomonadati</taxon>
        <taxon>Pseudomonadota</taxon>
        <taxon>Gammaproteobacteria</taxon>
        <taxon>Alteromonadales</taxon>
        <taxon>Idiomarinaceae</taxon>
        <taxon>Pseudidiomarina</taxon>
    </lineage>
</organism>
<reference evidence="3" key="1">
    <citation type="submission" date="2015-08" db="EMBL/GenBank/DDBJ databases">
        <authorList>
            <person name="Varghese N."/>
        </authorList>
    </citation>
    <scope>NUCLEOTIDE SEQUENCE [LARGE SCALE GENOMIC DNA]</scope>
    <source>
        <strain evidence="3">DSM 27808</strain>
    </source>
</reference>
<dbReference type="AlphaFoldDB" id="A0A0K6H1U1"/>
<sequence>MEDSEHTFDYALQQHVHNDHQPSSSDTIDPNHEHQFHAHVSCLTGYSIVSKAIPCQSIAIAHVSSFFDSNDKQPPTPPPNA</sequence>
<keyword evidence="3" id="KW-1185">Reference proteome</keyword>
<evidence type="ECO:0000313" key="2">
    <source>
        <dbReference type="EMBL" id="CUA84855.1"/>
    </source>
</evidence>
<evidence type="ECO:0000256" key="1">
    <source>
        <dbReference type="SAM" id="MobiDB-lite"/>
    </source>
</evidence>
<accession>A0A0K6H1U1</accession>
<name>A0A0K6H1U1_9GAMM</name>
<proteinExistence type="predicted"/>